<dbReference type="PANTHER" id="PTHR33388">
    <property type="entry name" value="OS01G0212500 PROTEIN"/>
    <property type="match status" value="1"/>
</dbReference>
<evidence type="ECO:0000256" key="1">
    <source>
        <dbReference type="ARBA" id="ARBA00022491"/>
    </source>
</evidence>
<evidence type="ECO:0000313" key="6">
    <source>
        <dbReference type="EnsemblPlants" id="Pp3c4_31500V3.1"/>
    </source>
</evidence>
<reference evidence="6" key="3">
    <citation type="submission" date="2020-12" db="UniProtKB">
        <authorList>
            <consortium name="EnsemblPlants"/>
        </authorList>
    </citation>
    <scope>IDENTIFICATION</scope>
</reference>
<feature type="region of interest" description="Disordered" evidence="4">
    <location>
        <begin position="30"/>
        <end position="63"/>
    </location>
</feature>
<evidence type="ECO:0000256" key="2">
    <source>
        <dbReference type="ARBA" id="ARBA00023015"/>
    </source>
</evidence>
<evidence type="ECO:0000313" key="7">
    <source>
        <dbReference type="Proteomes" id="UP000006727"/>
    </source>
</evidence>
<proteinExistence type="predicted"/>
<organism evidence="5">
    <name type="scientific">Physcomitrium patens</name>
    <name type="common">Spreading-leaved earth moss</name>
    <name type="synonym">Physcomitrella patens</name>
    <dbReference type="NCBI Taxonomy" id="3218"/>
    <lineage>
        <taxon>Eukaryota</taxon>
        <taxon>Viridiplantae</taxon>
        <taxon>Streptophyta</taxon>
        <taxon>Embryophyta</taxon>
        <taxon>Bryophyta</taxon>
        <taxon>Bryophytina</taxon>
        <taxon>Bryopsida</taxon>
        <taxon>Funariidae</taxon>
        <taxon>Funariales</taxon>
        <taxon>Funariaceae</taxon>
        <taxon>Physcomitrium</taxon>
    </lineage>
</organism>
<feature type="region of interest" description="Disordered" evidence="4">
    <location>
        <begin position="174"/>
        <end position="195"/>
    </location>
</feature>
<feature type="compositionally biased region" description="Basic residues" evidence="4">
    <location>
        <begin position="51"/>
        <end position="63"/>
    </location>
</feature>
<dbReference type="EMBL" id="ABEU02000004">
    <property type="protein sequence ID" value="PNR56092.1"/>
    <property type="molecule type" value="Genomic_DNA"/>
</dbReference>
<feature type="region of interest" description="Disordered" evidence="4">
    <location>
        <begin position="364"/>
        <end position="394"/>
    </location>
</feature>
<accession>A0A2K1KQL5</accession>
<dbReference type="EnsemblPlants" id="Pp3c4_31500V3.3">
    <property type="protein sequence ID" value="Pp3c4_31500V3.3"/>
    <property type="gene ID" value="Pp3c4_31500"/>
</dbReference>
<dbReference type="GO" id="GO:0003700">
    <property type="term" value="F:DNA-binding transcription factor activity"/>
    <property type="evidence" value="ECO:0007669"/>
    <property type="project" value="InterPro"/>
</dbReference>
<keyword evidence="1" id="KW-0678">Repressor</keyword>
<reference evidence="5 7" key="2">
    <citation type="journal article" date="2018" name="Plant J.">
        <title>The Physcomitrella patens chromosome-scale assembly reveals moss genome structure and evolution.</title>
        <authorList>
            <person name="Lang D."/>
            <person name="Ullrich K.K."/>
            <person name="Murat F."/>
            <person name="Fuchs J."/>
            <person name="Jenkins J."/>
            <person name="Haas F.B."/>
            <person name="Piednoel M."/>
            <person name="Gundlach H."/>
            <person name="Van Bel M."/>
            <person name="Meyberg R."/>
            <person name="Vives C."/>
            <person name="Morata J."/>
            <person name="Symeonidi A."/>
            <person name="Hiss M."/>
            <person name="Muchero W."/>
            <person name="Kamisugi Y."/>
            <person name="Saleh O."/>
            <person name="Blanc G."/>
            <person name="Decker E.L."/>
            <person name="van Gessel N."/>
            <person name="Grimwood J."/>
            <person name="Hayes R.D."/>
            <person name="Graham S.W."/>
            <person name="Gunter L.E."/>
            <person name="McDaniel S.F."/>
            <person name="Hoernstein S.N.W."/>
            <person name="Larsson A."/>
            <person name="Li F.W."/>
            <person name="Perroud P.F."/>
            <person name="Phillips J."/>
            <person name="Ranjan P."/>
            <person name="Rokshar D.S."/>
            <person name="Rothfels C.J."/>
            <person name="Schneider L."/>
            <person name="Shu S."/>
            <person name="Stevenson D.W."/>
            <person name="Thummler F."/>
            <person name="Tillich M."/>
            <person name="Villarreal Aguilar J.C."/>
            <person name="Widiez T."/>
            <person name="Wong G.K."/>
            <person name="Wymore A."/>
            <person name="Zhang Y."/>
            <person name="Zimmer A.D."/>
            <person name="Quatrano R.S."/>
            <person name="Mayer K.F.X."/>
            <person name="Goodstein D."/>
            <person name="Casacuberta J.M."/>
            <person name="Vandepoele K."/>
            <person name="Reski R."/>
            <person name="Cuming A.C."/>
            <person name="Tuskan G.A."/>
            <person name="Maumus F."/>
            <person name="Salse J."/>
            <person name="Schmutz J."/>
            <person name="Rensing S.A."/>
        </authorList>
    </citation>
    <scope>NUCLEOTIDE SEQUENCE [LARGE SCALE GENOMIC DNA]</scope>
    <source>
        <strain evidence="6 7">cv. Gransden 2004</strain>
    </source>
</reference>
<dbReference type="Gramene" id="Pp3c4_31500V3.2">
    <property type="protein sequence ID" value="Pp3c4_31500V3.2"/>
    <property type="gene ID" value="Pp3c4_31500"/>
</dbReference>
<dbReference type="PANTHER" id="PTHR33388:SF2">
    <property type="entry name" value="PROTEIN SPOROCYTELESS"/>
    <property type="match status" value="1"/>
</dbReference>
<dbReference type="EnsemblPlants" id="Pp3c4_31500V3.4">
    <property type="protein sequence ID" value="Pp3c4_31500V3.4"/>
    <property type="gene ID" value="Pp3c4_31500"/>
</dbReference>
<dbReference type="Gramene" id="Pp3c4_31500V3.4">
    <property type="protein sequence ID" value="Pp3c4_31500V3.4"/>
    <property type="gene ID" value="Pp3c4_31500"/>
</dbReference>
<keyword evidence="3" id="KW-0804">Transcription</keyword>
<dbReference type="RefSeq" id="XP_024373431.1">
    <property type="nucleotide sequence ID" value="XM_024517663.2"/>
</dbReference>
<feature type="compositionally biased region" description="Basic and acidic residues" evidence="4">
    <location>
        <begin position="38"/>
        <end position="50"/>
    </location>
</feature>
<dbReference type="OrthoDB" id="1926221at2759"/>
<dbReference type="Gramene" id="Pp3c4_31500V3.3">
    <property type="protein sequence ID" value="Pp3c4_31500V3.3"/>
    <property type="gene ID" value="Pp3c4_31500"/>
</dbReference>
<dbReference type="EnsemblPlants" id="Pp3c4_31500V3.1">
    <property type="protein sequence ID" value="Pp3c4_31500V3.1"/>
    <property type="gene ID" value="Pp3c4_31500"/>
</dbReference>
<sequence>MATLLMRTSELAGTEKVVIGNVERARLHNEKALGQGEQEGHQKTSAEGRSRARKGKCGQKKLPQRGLGVAQLEKLRLQEQSKQEAACLASLRSLPSLGFTDQNQNGGMFFRHLKGAIYHNHNTNRGSGLPFGNGRFGPPDKLVEYLSREGHRHVGTGTRDEDIFRTLMSLASTGHSRSASLPHHERGPSISSMLPRRKDDCDTSFVCNNTHTEILGNKVHAPHSSANDPSTEGSPARRAPCALAWVASSPNSIRKPSFFSSELVNRASPVDSHASNVEMGGEKWSSPNVDTLKESVPHVLSPVSNNDVVEVGVMNAKLFPVVVKDVAGAPVFTLTNVQCYESSQDPAIVGRLPRDRTNVPVVVGATSNSDRPKELSSFQSFSSKHSWSPPHKSSGWKRPWQALHELTCKVQQSDIMDLNGEIDASDKDFGCGGVPQSQQQSAAETHHSDGIVRIVSKDSLPSLPKIRVCESCDDNRSSKRITVRDVSFCSDEALFKGCRKSESKSKDNCSIFFPPGSLIPNWRRCLSSPEIPLFAGSDHQKSGDFLTLGLSSYPTSLHLEVEASSPDAVVPEGNLKIKQMDIRSAKECHDVHLQMHNLLQVQNMKPYSPCVRNELVSGEGPTAHAHLGYKISSLASGGPTEPCHWQTGRKKEESLDLRLKLAL</sequence>
<dbReference type="PaxDb" id="3218-PP1S289_7V6.1"/>
<dbReference type="Proteomes" id="UP000006727">
    <property type="component" value="Chromosome 4"/>
</dbReference>
<gene>
    <name evidence="6" type="primary">LOC112281304</name>
    <name evidence="5" type="ORF">PHYPA_006989</name>
</gene>
<dbReference type="Gramene" id="Pp3c4_31500V3.1">
    <property type="protein sequence ID" value="Pp3c4_31500V3.1"/>
    <property type="gene ID" value="Pp3c4_31500"/>
</dbReference>
<reference evidence="5 7" key="1">
    <citation type="journal article" date="2008" name="Science">
        <title>The Physcomitrella genome reveals evolutionary insights into the conquest of land by plants.</title>
        <authorList>
            <person name="Rensing S."/>
            <person name="Lang D."/>
            <person name="Zimmer A."/>
            <person name="Terry A."/>
            <person name="Salamov A."/>
            <person name="Shapiro H."/>
            <person name="Nishiyama T."/>
            <person name="Perroud P.-F."/>
            <person name="Lindquist E."/>
            <person name="Kamisugi Y."/>
            <person name="Tanahashi T."/>
            <person name="Sakakibara K."/>
            <person name="Fujita T."/>
            <person name="Oishi K."/>
            <person name="Shin-I T."/>
            <person name="Kuroki Y."/>
            <person name="Toyoda A."/>
            <person name="Suzuki Y."/>
            <person name="Hashimoto A."/>
            <person name="Yamaguchi K."/>
            <person name="Sugano A."/>
            <person name="Kohara Y."/>
            <person name="Fujiyama A."/>
            <person name="Anterola A."/>
            <person name="Aoki S."/>
            <person name="Ashton N."/>
            <person name="Barbazuk W.B."/>
            <person name="Barker E."/>
            <person name="Bennetzen J."/>
            <person name="Bezanilla M."/>
            <person name="Blankenship R."/>
            <person name="Cho S.H."/>
            <person name="Dutcher S."/>
            <person name="Estelle M."/>
            <person name="Fawcett J.A."/>
            <person name="Gundlach H."/>
            <person name="Hanada K."/>
            <person name="Heyl A."/>
            <person name="Hicks K.A."/>
            <person name="Hugh J."/>
            <person name="Lohr M."/>
            <person name="Mayer K."/>
            <person name="Melkozernov A."/>
            <person name="Murata T."/>
            <person name="Nelson D."/>
            <person name="Pils B."/>
            <person name="Prigge M."/>
            <person name="Reiss B."/>
            <person name="Renner T."/>
            <person name="Rombauts S."/>
            <person name="Rushton P."/>
            <person name="Sanderfoot A."/>
            <person name="Schween G."/>
            <person name="Shiu S.-H."/>
            <person name="Stueber K."/>
            <person name="Theodoulou F.L."/>
            <person name="Tu H."/>
            <person name="Van de Peer Y."/>
            <person name="Verrier P.J."/>
            <person name="Waters E."/>
            <person name="Wood A."/>
            <person name="Yang L."/>
            <person name="Cove D."/>
            <person name="Cuming A."/>
            <person name="Hasebe M."/>
            <person name="Lucas S."/>
            <person name="Mishler D.B."/>
            <person name="Reski R."/>
            <person name="Grigoriev I."/>
            <person name="Quatrano R.S."/>
            <person name="Boore J.L."/>
        </authorList>
    </citation>
    <scope>NUCLEOTIDE SEQUENCE [LARGE SCALE GENOMIC DNA]</scope>
    <source>
        <strain evidence="6 7">cv. Gransden 2004</strain>
    </source>
</reference>
<dbReference type="AlphaFoldDB" id="A0A2K1KQL5"/>
<protein>
    <submittedName>
        <fullName evidence="5 6">Uncharacterized protein</fullName>
    </submittedName>
</protein>
<feature type="compositionally biased region" description="Low complexity" evidence="4">
    <location>
        <begin position="376"/>
        <end position="393"/>
    </location>
</feature>
<evidence type="ECO:0000256" key="4">
    <source>
        <dbReference type="SAM" id="MobiDB-lite"/>
    </source>
</evidence>
<evidence type="ECO:0000313" key="5">
    <source>
        <dbReference type="EMBL" id="PNR56092.1"/>
    </source>
</evidence>
<evidence type="ECO:0000256" key="3">
    <source>
        <dbReference type="ARBA" id="ARBA00023163"/>
    </source>
</evidence>
<dbReference type="InterPro" id="IPR040356">
    <property type="entry name" value="SPEAR"/>
</dbReference>
<dbReference type="KEGG" id="ppp:112281304"/>
<dbReference type="GeneID" id="112281304"/>
<name>A0A2K1KQL5_PHYPA</name>
<keyword evidence="2" id="KW-0805">Transcription regulation</keyword>
<dbReference type="EnsemblPlants" id="Pp3c4_31500V3.2">
    <property type="protein sequence ID" value="Pp3c4_31500V3.2"/>
    <property type="gene ID" value="Pp3c4_31500"/>
</dbReference>
<keyword evidence="7" id="KW-1185">Reference proteome</keyword>